<keyword evidence="5 9" id="KW-0812">Transmembrane</keyword>
<dbReference type="InterPro" id="IPR007387">
    <property type="entry name" value="TRAP_DctQ"/>
</dbReference>
<dbReference type="EMBL" id="VINQ01000011">
    <property type="protein sequence ID" value="KAA0912879.1"/>
    <property type="molecule type" value="Genomic_DNA"/>
</dbReference>
<sequence>MQAALNVAAALTRICDWAARIAAVLLIVLVAVIMYDVIGRKFFDTSSFVLQDLEWHIHGVIAMFAFGYAYTRDAHVRIDVLAHRMNPRFRLWLELWVVVLLVIPFFAIIVWYGYEFAERAFVRGEGANGGRGLPHRWVIKSVIPVAGLVTIAGCAAVVLRILAVLRRPDLVETPFIERGLWKR</sequence>
<feature type="domain" description="Tripartite ATP-independent periplasmic transporters DctQ component" evidence="10">
    <location>
        <begin position="29"/>
        <end position="162"/>
    </location>
</feature>
<dbReference type="RefSeq" id="WP_111364642.1">
    <property type="nucleotide sequence ID" value="NZ_VINQ01000011.1"/>
</dbReference>
<keyword evidence="7 9" id="KW-0472">Membrane</keyword>
<name>A0A5A9Z732_9RHOB</name>
<dbReference type="InterPro" id="IPR055348">
    <property type="entry name" value="DctQ"/>
</dbReference>
<dbReference type="PANTHER" id="PTHR35011">
    <property type="entry name" value="2,3-DIKETO-L-GULONATE TRAP TRANSPORTER SMALL PERMEASE PROTEIN YIAM"/>
    <property type="match status" value="1"/>
</dbReference>
<protein>
    <recommendedName>
        <fullName evidence="9">TRAP transporter small permease protein</fullName>
    </recommendedName>
</protein>
<evidence type="ECO:0000259" key="10">
    <source>
        <dbReference type="Pfam" id="PF04290"/>
    </source>
</evidence>
<keyword evidence="3" id="KW-1003">Cell membrane</keyword>
<evidence type="ECO:0000256" key="7">
    <source>
        <dbReference type="ARBA" id="ARBA00023136"/>
    </source>
</evidence>
<evidence type="ECO:0000256" key="9">
    <source>
        <dbReference type="RuleBase" id="RU369079"/>
    </source>
</evidence>
<feature type="transmembrane region" description="Helical" evidence="9">
    <location>
        <begin position="17"/>
        <end position="35"/>
    </location>
</feature>
<evidence type="ECO:0000313" key="12">
    <source>
        <dbReference type="Proteomes" id="UP000325291"/>
    </source>
</evidence>
<evidence type="ECO:0000256" key="6">
    <source>
        <dbReference type="ARBA" id="ARBA00022989"/>
    </source>
</evidence>
<feature type="transmembrane region" description="Helical" evidence="9">
    <location>
        <begin position="91"/>
        <end position="114"/>
    </location>
</feature>
<evidence type="ECO:0000313" key="11">
    <source>
        <dbReference type="EMBL" id="KAA0912879.1"/>
    </source>
</evidence>
<comment type="subcellular location">
    <subcellularLocation>
        <location evidence="1 9">Cell inner membrane</location>
        <topology evidence="1 9">Multi-pass membrane protein</topology>
    </subcellularLocation>
</comment>
<feature type="transmembrane region" description="Helical" evidence="9">
    <location>
        <begin position="55"/>
        <end position="71"/>
    </location>
</feature>
<evidence type="ECO:0000256" key="3">
    <source>
        <dbReference type="ARBA" id="ARBA00022475"/>
    </source>
</evidence>
<comment type="function">
    <text evidence="9">Part of the tripartite ATP-independent periplasmic (TRAP) transport system.</text>
</comment>
<evidence type="ECO:0000256" key="1">
    <source>
        <dbReference type="ARBA" id="ARBA00004429"/>
    </source>
</evidence>
<evidence type="ECO:0000256" key="2">
    <source>
        <dbReference type="ARBA" id="ARBA00022448"/>
    </source>
</evidence>
<evidence type="ECO:0000256" key="4">
    <source>
        <dbReference type="ARBA" id="ARBA00022519"/>
    </source>
</evidence>
<organism evidence="11 12">
    <name type="scientific">Aquicoccus porphyridii</name>
    <dbReference type="NCBI Taxonomy" id="1852029"/>
    <lineage>
        <taxon>Bacteria</taxon>
        <taxon>Pseudomonadati</taxon>
        <taxon>Pseudomonadota</taxon>
        <taxon>Alphaproteobacteria</taxon>
        <taxon>Rhodobacterales</taxon>
        <taxon>Paracoccaceae</taxon>
        <taxon>Aquicoccus</taxon>
    </lineage>
</organism>
<dbReference type="Pfam" id="PF04290">
    <property type="entry name" value="DctQ"/>
    <property type="match status" value="1"/>
</dbReference>
<dbReference type="GO" id="GO:0022857">
    <property type="term" value="F:transmembrane transporter activity"/>
    <property type="evidence" value="ECO:0007669"/>
    <property type="project" value="UniProtKB-UniRule"/>
</dbReference>
<comment type="similarity">
    <text evidence="8 9">Belongs to the TRAP transporter small permease family.</text>
</comment>
<dbReference type="GO" id="GO:0005886">
    <property type="term" value="C:plasma membrane"/>
    <property type="evidence" value="ECO:0007669"/>
    <property type="project" value="UniProtKB-SubCell"/>
</dbReference>
<accession>A0A5A9Z732</accession>
<gene>
    <name evidence="11" type="ORF">FLO80_13690</name>
</gene>
<comment type="subunit">
    <text evidence="9">The complex comprises the extracytoplasmic solute receptor protein and the two transmembrane proteins.</text>
</comment>
<dbReference type="PANTHER" id="PTHR35011:SF4">
    <property type="entry name" value="SLL1102 PROTEIN"/>
    <property type="match status" value="1"/>
</dbReference>
<keyword evidence="4 9" id="KW-0997">Cell inner membrane</keyword>
<dbReference type="Proteomes" id="UP000325291">
    <property type="component" value="Unassembled WGS sequence"/>
</dbReference>
<proteinExistence type="inferred from homology"/>
<keyword evidence="2 9" id="KW-0813">Transport</keyword>
<feature type="transmembrane region" description="Helical" evidence="9">
    <location>
        <begin position="142"/>
        <end position="165"/>
    </location>
</feature>
<keyword evidence="6 9" id="KW-1133">Transmembrane helix</keyword>
<keyword evidence="12" id="KW-1185">Reference proteome</keyword>
<reference evidence="11 12" key="1">
    <citation type="submission" date="2019-07" db="EMBL/GenBank/DDBJ databases">
        <title>Aquicoccus porphyridii gen. nov., sp. nov., isolated from a small marine red alga, Porphyridium marinum.</title>
        <authorList>
            <person name="Liu L."/>
        </authorList>
    </citation>
    <scope>NUCLEOTIDE SEQUENCE [LARGE SCALE GENOMIC DNA]</scope>
    <source>
        <strain evidence="11 12">L1 8-17</strain>
    </source>
</reference>
<comment type="caution">
    <text evidence="11">The sequence shown here is derived from an EMBL/GenBank/DDBJ whole genome shotgun (WGS) entry which is preliminary data.</text>
</comment>
<evidence type="ECO:0000256" key="8">
    <source>
        <dbReference type="ARBA" id="ARBA00038436"/>
    </source>
</evidence>
<evidence type="ECO:0000256" key="5">
    <source>
        <dbReference type="ARBA" id="ARBA00022692"/>
    </source>
</evidence>
<dbReference type="AlphaFoldDB" id="A0A5A9Z732"/>